<dbReference type="Pfam" id="PF00248">
    <property type="entry name" value="Aldo_ket_red"/>
    <property type="match status" value="1"/>
</dbReference>
<evidence type="ECO:0000313" key="4">
    <source>
        <dbReference type="EMBL" id="BDG01318.1"/>
    </source>
</evidence>
<evidence type="ECO:0000313" key="5">
    <source>
        <dbReference type="Proteomes" id="UP001162891"/>
    </source>
</evidence>
<reference evidence="5" key="1">
    <citation type="journal article" date="2022" name="Int. J. Syst. Evol. Microbiol.">
        <title>Anaeromyxobacter oryzae sp. nov., Anaeromyxobacter diazotrophicus sp. nov. and Anaeromyxobacter paludicola sp. nov., isolated from paddy soils.</title>
        <authorList>
            <person name="Itoh H."/>
            <person name="Xu Z."/>
            <person name="Mise K."/>
            <person name="Masuda Y."/>
            <person name="Ushijima N."/>
            <person name="Hayakawa C."/>
            <person name="Shiratori Y."/>
            <person name="Senoo K."/>
        </authorList>
    </citation>
    <scope>NUCLEOTIDE SEQUENCE [LARGE SCALE GENOMIC DNA]</scope>
    <source>
        <strain evidence="5">Red232</strain>
    </source>
</reference>
<protein>
    <submittedName>
        <fullName evidence="4">Oxidoreductase</fullName>
    </submittedName>
</protein>
<dbReference type="InterPro" id="IPR050791">
    <property type="entry name" value="Aldo-Keto_reductase"/>
</dbReference>
<feature type="compositionally biased region" description="Basic and acidic residues" evidence="2">
    <location>
        <begin position="326"/>
        <end position="336"/>
    </location>
</feature>
<dbReference type="RefSeq" id="WP_248357747.1">
    <property type="nucleotide sequence ID" value="NZ_AP025591.1"/>
</dbReference>
<name>A0ABN6MPS6_9BACT</name>
<dbReference type="Proteomes" id="UP001162891">
    <property type="component" value="Chromosome"/>
</dbReference>
<dbReference type="InterPro" id="IPR023210">
    <property type="entry name" value="NADP_OxRdtase_dom"/>
</dbReference>
<keyword evidence="1" id="KW-0560">Oxidoreductase</keyword>
<sequence length="336" mass="35916">MLTRTLGPKGATVSVLGLGCMGMSGMYGPADEAEGIATIHAALDAGVTLLDTGDFYGMGHNELLLREALRGGRRDRVFIQVKFGAQRAPDGAWLGFDARPQAVKTALAYTLRRLGTDHVDLYQPARLDPAVPIEDTVGAIADCVRAGWVRYVGLSEMGAETIRRAHRVHPITALQLEYSLMSRSIEREVLPAARLLGIGVTAYGVLSRGLLGATPAKPVGGGDFRAHAPRWQAENLKKNLALADALDAVAREQGATRAQAAIAWVISRGDDIVPLVGARTRAQLRESLGALDLRLAPEDLDRIERAVPAEAVAGDRYGGPQMAMLDSERPARPHTP</sequence>
<gene>
    <name evidence="4" type="ORF">AMOR_03140</name>
</gene>
<dbReference type="PROSITE" id="PS51257">
    <property type="entry name" value="PROKAR_LIPOPROTEIN"/>
    <property type="match status" value="1"/>
</dbReference>
<dbReference type="PANTHER" id="PTHR43625:SF40">
    <property type="entry name" value="ALDO-KETO REDUCTASE YAKC [NADP(+)]"/>
    <property type="match status" value="1"/>
</dbReference>
<evidence type="ECO:0000256" key="1">
    <source>
        <dbReference type="ARBA" id="ARBA00023002"/>
    </source>
</evidence>
<dbReference type="EMBL" id="AP025591">
    <property type="protein sequence ID" value="BDG01318.1"/>
    <property type="molecule type" value="Genomic_DNA"/>
</dbReference>
<proteinExistence type="predicted"/>
<dbReference type="InterPro" id="IPR036812">
    <property type="entry name" value="NAD(P)_OxRdtase_dom_sf"/>
</dbReference>
<feature type="region of interest" description="Disordered" evidence="2">
    <location>
        <begin position="312"/>
        <end position="336"/>
    </location>
</feature>
<dbReference type="SUPFAM" id="SSF51430">
    <property type="entry name" value="NAD(P)-linked oxidoreductase"/>
    <property type="match status" value="1"/>
</dbReference>
<evidence type="ECO:0000259" key="3">
    <source>
        <dbReference type="Pfam" id="PF00248"/>
    </source>
</evidence>
<accession>A0ABN6MPS6</accession>
<dbReference type="Gene3D" id="3.20.20.100">
    <property type="entry name" value="NADP-dependent oxidoreductase domain"/>
    <property type="match status" value="1"/>
</dbReference>
<evidence type="ECO:0000256" key="2">
    <source>
        <dbReference type="SAM" id="MobiDB-lite"/>
    </source>
</evidence>
<feature type="domain" description="NADP-dependent oxidoreductase" evidence="3">
    <location>
        <begin position="16"/>
        <end position="306"/>
    </location>
</feature>
<organism evidence="4 5">
    <name type="scientific">Anaeromyxobacter oryzae</name>
    <dbReference type="NCBI Taxonomy" id="2918170"/>
    <lineage>
        <taxon>Bacteria</taxon>
        <taxon>Pseudomonadati</taxon>
        <taxon>Myxococcota</taxon>
        <taxon>Myxococcia</taxon>
        <taxon>Myxococcales</taxon>
        <taxon>Cystobacterineae</taxon>
        <taxon>Anaeromyxobacteraceae</taxon>
        <taxon>Anaeromyxobacter</taxon>
    </lineage>
</organism>
<dbReference type="PANTHER" id="PTHR43625">
    <property type="entry name" value="AFLATOXIN B1 ALDEHYDE REDUCTASE"/>
    <property type="match status" value="1"/>
</dbReference>
<keyword evidence="5" id="KW-1185">Reference proteome</keyword>